<reference evidence="4 5" key="1">
    <citation type="submission" date="2017-06" db="EMBL/GenBank/DDBJ databases">
        <title>Complete genome sequence of Nitrospirillum amazonense strain CBAmC, an endophytic nitrogen-fixing and plant growth-promoting bacterium, isolated from sugarcane.</title>
        <authorList>
            <person name="Schwab S."/>
            <person name="dos Santos Teixeira K.R."/>
            <person name="Simoes Araujo J.L."/>
            <person name="Soares Vidal M."/>
            <person name="Borges de Freitas H.R."/>
            <person name="Rivello Crivelaro A.L."/>
            <person name="Bueno de Camargo Nunes A."/>
            <person name="dos Santos C.M."/>
            <person name="Palmeira da Silva Rosa D."/>
            <person name="da Silva Padilha D."/>
            <person name="da Silva E."/>
            <person name="Araujo Terra L."/>
            <person name="Soares Mendes V."/>
            <person name="Farinelli L."/>
            <person name="Magalhaes Cruz L."/>
            <person name="Baldani J.I."/>
        </authorList>
    </citation>
    <scope>NUCLEOTIDE SEQUENCE [LARGE SCALE GENOMIC DNA]</scope>
    <source>
        <strain evidence="4 5">CBAmC</strain>
    </source>
</reference>
<dbReference type="GO" id="GO:0006099">
    <property type="term" value="P:tricarboxylic acid cycle"/>
    <property type="evidence" value="ECO:0007669"/>
    <property type="project" value="UniProtKB-KW"/>
</dbReference>
<gene>
    <name evidence="4" type="ORF">Y958_28950</name>
</gene>
<dbReference type="PANTHER" id="PTHR42793:SF1">
    <property type="entry name" value="PEPTIDYL-LYSINE N-ACETYLTRANSFERASE PATZ"/>
    <property type="match status" value="1"/>
</dbReference>
<dbReference type="RefSeq" id="WP_088875395.1">
    <property type="nucleotide sequence ID" value="NZ_CP022113.1"/>
</dbReference>
<dbReference type="Gene3D" id="3.30.470.20">
    <property type="entry name" value="ATP-grasp fold, B domain"/>
    <property type="match status" value="1"/>
</dbReference>
<dbReference type="Pfam" id="PF13549">
    <property type="entry name" value="ATP-grasp_5"/>
    <property type="match status" value="1"/>
</dbReference>
<dbReference type="InterPro" id="IPR013815">
    <property type="entry name" value="ATP_grasp_subdomain_1"/>
</dbReference>
<dbReference type="Gene3D" id="3.40.50.720">
    <property type="entry name" value="NAD(P)-binding Rossmann-like Domain"/>
    <property type="match status" value="1"/>
</dbReference>
<dbReference type="GO" id="GO:0046872">
    <property type="term" value="F:metal ion binding"/>
    <property type="evidence" value="ECO:0007669"/>
    <property type="project" value="InterPro"/>
</dbReference>
<evidence type="ECO:0000313" key="5">
    <source>
        <dbReference type="Proteomes" id="UP000197153"/>
    </source>
</evidence>
<evidence type="ECO:0000313" key="4">
    <source>
        <dbReference type="EMBL" id="ASG25003.1"/>
    </source>
</evidence>
<dbReference type="GO" id="GO:0005524">
    <property type="term" value="F:ATP binding"/>
    <property type="evidence" value="ECO:0007669"/>
    <property type="project" value="UniProtKB-UniRule"/>
</dbReference>
<dbReference type="SUPFAM" id="SSF56059">
    <property type="entry name" value="Glutathione synthetase ATP-binding domain-like"/>
    <property type="match status" value="1"/>
</dbReference>
<dbReference type="InterPro" id="IPR003781">
    <property type="entry name" value="CoA-bd"/>
</dbReference>
<dbReference type="SMART" id="SM00881">
    <property type="entry name" value="CoA_binding"/>
    <property type="match status" value="1"/>
</dbReference>
<feature type="domain" description="ATP-grasp" evidence="3">
    <location>
        <begin position="492"/>
        <end position="528"/>
    </location>
</feature>
<dbReference type="PANTHER" id="PTHR42793">
    <property type="entry name" value="COA BINDING DOMAIN CONTAINING PROTEIN"/>
    <property type="match status" value="1"/>
</dbReference>
<dbReference type="KEGG" id="nao:Y958_28950"/>
<dbReference type="Pfam" id="PF13380">
    <property type="entry name" value="CoA_binding_2"/>
    <property type="match status" value="1"/>
</dbReference>
<keyword evidence="1" id="KW-0816">Tricarboxylic acid cycle</keyword>
<dbReference type="AlphaFoldDB" id="A0A248K203"/>
<dbReference type="PROSITE" id="PS50975">
    <property type="entry name" value="ATP_GRASP"/>
    <property type="match status" value="1"/>
</dbReference>
<dbReference type="Gene3D" id="3.30.1490.20">
    <property type="entry name" value="ATP-grasp fold, A domain"/>
    <property type="match status" value="1"/>
</dbReference>
<dbReference type="Gene3D" id="3.40.50.261">
    <property type="entry name" value="Succinyl-CoA synthetase domains"/>
    <property type="match status" value="2"/>
</dbReference>
<keyword evidence="2" id="KW-0067">ATP-binding</keyword>
<dbReference type="InterPro" id="IPR032875">
    <property type="entry name" value="Succ_CoA_lig_flav_dom"/>
</dbReference>
<dbReference type="EMBL" id="CP022113">
    <property type="protein sequence ID" value="ASG25003.1"/>
    <property type="molecule type" value="Genomic_DNA"/>
</dbReference>
<dbReference type="InterPro" id="IPR016102">
    <property type="entry name" value="Succinyl-CoA_synth-like"/>
</dbReference>
<evidence type="ECO:0000259" key="3">
    <source>
        <dbReference type="PROSITE" id="PS50975"/>
    </source>
</evidence>
<dbReference type="InterPro" id="IPR011761">
    <property type="entry name" value="ATP-grasp"/>
</dbReference>
<evidence type="ECO:0000256" key="1">
    <source>
        <dbReference type="ARBA" id="ARBA00022532"/>
    </source>
</evidence>
<proteinExistence type="predicted"/>
<sequence length="700" mass="72732">MRAPQLDLTRLLQPRSVAVAGASPEPASLGGAVLRNIAGSGFTGPLYLVSPTRTEINGVPCLKSLHDLPHGVDVAVLNVPHKAVREAIGACIERGVGGAVVFAAGFGEAGEEGRREQEEIAAMCRTGGLALLGPNCLGFVNYANGAALSFESLDFQPMAGPPHAAVVAQSGAMASNIRSALLARGARISHVVTTGNEAVVRIDHVIRHLVDEGVGLIAAYVEQIRDPAAFLAAARVAREAGRPILMVHPGASASGRAAALSHTGAMVSDYAAMKTAVEDEGVVLVETMDELFDAAAILYRFPEPTQGRVGVITNSGAVRGLSLDFCEKISLEVAALGRDTADTLRQLLPPQCEISNPLDVGTAGFSDASVFGKTTSAMLADPAVGSVLLAMAGGGPWQQRAKAEAIAPVALTASKPVTVAILGDESPLDPGCVAPLRETGTPLFRSPERALRAFRAVNGRAVAYARAAERTAPPPPAPALSRHGPLPEYEGKALLSAIGIPVPEGALVQDVEAAVAAASRITYPLVMKLQATWLTHKSEVGGVIVGVKDEAALRAGWRRLTDSADRARAGGAIDGILIEQMARPGLELVIGGRNDPDWGAFVVLGLGGVWVEALDAIEMLPAHAGRDQILERLRRMRGAKLLGAFRGQAPRDVEAVADAVMALGTLLRAHPEIKEVDVNPLTVFAEGEGVMALDALFIAD</sequence>
<organism evidence="4 5">
    <name type="scientific">Nitrospirillum viridazoti CBAmc</name>
    <dbReference type="NCBI Taxonomy" id="1441467"/>
    <lineage>
        <taxon>Bacteria</taxon>
        <taxon>Pseudomonadati</taxon>
        <taxon>Pseudomonadota</taxon>
        <taxon>Alphaproteobacteria</taxon>
        <taxon>Rhodospirillales</taxon>
        <taxon>Azospirillaceae</taxon>
        <taxon>Nitrospirillum</taxon>
        <taxon>Nitrospirillum viridazoti</taxon>
    </lineage>
</organism>
<dbReference type="Proteomes" id="UP000197153">
    <property type="component" value="Chromosome 4"/>
</dbReference>
<dbReference type="Pfam" id="PF13607">
    <property type="entry name" value="Succ_CoA_lig"/>
    <property type="match status" value="1"/>
</dbReference>
<dbReference type="SUPFAM" id="SSF51735">
    <property type="entry name" value="NAD(P)-binding Rossmann-fold domains"/>
    <property type="match status" value="1"/>
</dbReference>
<keyword evidence="2" id="KW-0547">Nucleotide-binding</keyword>
<keyword evidence="5" id="KW-1185">Reference proteome</keyword>
<dbReference type="SUPFAM" id="SSF52210">
    <property type="entry name" value="Succinyl-CoA synthetase domains"/>
    <property type="match status" value="2"/>
</dbReference>
<accession>A0A248K203</accession>
<evidence type="ECO:0000256" key="2">
    <source>
        <dbReference type="PROSITE-ProRule" id="PRU00409"/>
    </source>
</evidence>
<name>A0A248K203_9PROT</name>
<dbReference type="InterPro" id="IPR036291">
    <property type="entry name" value="NAD(P)-bd_dom_sf"/>
</dbReference>
<protein>
    <submittedName>
        <fullName evidence="4">CoA-binding protein</fullName>
    </submittedName>
</protein>